<evidence type="ECO:0000256" key="1">
    <source>
        <dbReference type="SAM" id="MobiDB-lite"/>
    </source>
</evidence>
<feature type="compositionally biased region" description="Low complexity" evidence="1">
    <location>
        <begin position="921"/>
        <end position="930"/>
    </location>
</feature>
<dbReference type="AlphaFoldDB" id="A0A9P8CDV1"/>
<protein>
    <submittedName>
        <fullName evidence="2">Uncharacterized protein</fullName>
    </submittedName>
</protein>
<dbReference type="EMBL" id="MU254003">
    <property type="protein sequence ID" value="KAG9243132.1"/>
    <property type="molecule type" value="Genomic_DNA"/>
</dbReference>
<gene>
    <name evidence="2" type="ORF">BJ878DRAFT_133318</name>
</gene>
<organism evidence="2 3">
    <name type="scientific">Calycina marina</name>
    <dbReference type="NCBI Taxonomy" id="1763456"/>
    <lineage>
        <taxon>Eukaryota</taxon>
        <taxon>Fungi</taxon>
        <taxon>Dikarya</taxon>
        <taxon>Ascomycota</taxon>
        <taxon>Pezizomycotina</taxon>
        <taxon>Leotiomycetes</taxon>
        <taxon>Helotiales</taxon>
        <taxon>Pezizellaceae</taxon>
        <taxon>Calycina</taxon>
    </lineage>
</organism>
<feature type="region of interest" description="Disordered" evidence="1">
    <location>
        <begin position="128"/>
        <end position="166"/>
    </location>
</feature>
<feature type="compositionally biased region" description="Polar residues" evidence="1">
    <location>
        <begin position="626"/>
        <end position="637"/>
    </location>
</feature>
<feature type="compositionally biased region" description="Basic and acidic residues" evidence="1">
    <location>
        <begin position="292"/>
        <end position="302"/>
    </location>
</feature>
<sequence length="1065" mass="116818">MAPKASSQSQAAPVTLAATAPPAHKPVESKEPHFAKPTKTKSKAKAPLRQSQSFSEKPGSLQIASQIRRVHGVTAASFPNYIEQNLKELGRRLPGQAEPTLRGALTVSGGDVDSAVVSLTTSTRAIATSDGPRKIKSHLEDDSITTPEPNDASTPRITKPNEKSTTGVTAVLKTRIQQLNQEFVPAKTAEIQDATSGTASDVDEFFDIPEDPYPTAQPNRSVENKAVARAQPATKAVKPKPSIMDVKKRKSAPAILGMTSQAPLRGKRSQRAAAAKASQVMHEVVEDDYEDNKELDQIDRVVVKSSKQRRSQNASRGIESMHTATQKKNESEATLNKKSQSNKRQKDFLPCDAQVEDIRTDSDYEELYSASPVKAPRQPKPESKNMKAAPIGKKRVANSLGDVASKLDSMFSDPEAKMGLSQPMVLPAQPGISRQLVQVTKPSSNQELDHPVQPKIPNQSTARDAESYMQDDDPAQISTVVEKHVDASTPKDQDVRQESESRGKRKAVLKTGSSSKRRRAEILGGPPLHSSPRNLAEEDSKKSEARRSAVKKKSPTRRSTRFSPRLRARELESRRLEDDSPAPENLVDDHLARKQPIISFGAKGAKNQGVSSSVIRSAARKPENSLHVQQPDGTNGFSDRKRKLAKTTGKDEQLTKKYKSGAPLEVIQNPFNHSRDDDEEFRSSPPQAVLSYDGMIQIPSADEELPEVHPIEGQKHSQKASIASRKSSGFEKRESQLSHVDMNGSPITALQIDHIGRAHQKLSKIAPIQPESLHSPSPAGPLFGQKIHLTGITKARPSSPAEVNTQFVPHHKTADGSYQGIATKEVIAPEKALSDPFFQKTAHQTSNGFTNRLVSGLTPQQGNAHVSDQISKPLKSLPPNVDRKQPQKAPKLPSRQEDMPPSNSSSDDSESDDSESDDSSEQQSIESSVESVEDDNHPGSRWHVALRPHYSKLSDAVHRVADEVILRLSNEEDVVGLLVDQYKDGGAKILGSHIQGRDAQKVNMQSQINHKRRKLVKIYGDARSGVEKRKTAIEKSTVTRFEKIWKQEQDSLQTKISQRRRSSLC</sequence>
<feature type="compositionally biased region" description="Low complexity" evidence="1">
    <location>
        <begin position="1"/>
        <end position="22"/>
    </location>
</feature>
<reference evidence="2" key="1">
    <citation type="journal article" date="2021" name="IMA Fungus">
        <title>Genomic characterization of three marine fungi, including Emericellopsis atlantica sp. nov. with signatures of a generalist lifestyle and marine biomass degradation.</title>
        <authorList>
            <person name="Hagestad O.C."/>
            <person name="Hou L."/>
            <person name="Andersen J.H."/>
            <person name="Hansen E.H."/>
            <person name="Altermark B."/>
            <person name="Li C."/>
            <person name="Kuhnert E."/>
            <person name="Cox R.J."/>
            <person name="Crous P.W."/>
            <person name="Spatafora J.W."/>
            <person name="Lail K."/>
            <person name="Amirebrahimi M."/>
            <person name="Lipzen A."/>
            <person name="Pangilinan J."/>
            <person name="Andreopoulos W."/>
            <person name="Hayes R.D."/>
            <person name="Ng V."/>
            <person name="Grigoriev I.V."/>
            <person name="Jackson S.A."/>
            <person name="Sutton T.D.S."/>
            <person name="Dobson A.D.W."/>
            <person name="Rama T."/>
        </authorList>
    </citation>
    <scope>NUCLEOTIDE SEQUENCE</scope>
    <source>
        <strain evidence="2">TRa3180A</strain>
    </source>
</reference>
<feature type="compositionally biased region" description="Basic and acidic residues" evidence="1">
    <location>
        <begin position="567"/>
        <end position="578"/>
    </location>
</feature>
<feature type="compositionally biased region" description="Polar residues" evidence="1">
    <location>
        <begin position="322"/>
        <end position="339"/>
    </location>
</feature>
<feature type="region of interest" description="Disordered" evidence="1">
    <location>
        <begin position="429"/>
        <end position="688"/>
    </location>
</feature>
<accession>A0A9P8CDV1</accession>
<feature type="compositionally biased region" description="Acidic residues" evidence="1">
    <location>
        <begin position="907"/>
        <end position="920"/>
    </location>
</feature>
<feature type="compositionally biased region" description="Polar residues" evidence="1">
    <location>
        <begin position="144"/>
        <end position="156"/>
    </location>
</feature>
<feature type="compositionally biased region" description="Polar residues" evidence="1">
    <location>
        <begin position="849"/>
        <end position="870"/>
    </location>
</feature>
<feature type="region of interest" description="Disordered" evidence="1">
    <location>
        <begin position="211"/>
        <end position="396"/>
    </location>
</feature>
<dbReference type="OrthoDB" id="3557174at2759"/>
<keyword evidence="3" id="KW-1185">Reference proteome</keyword>
<feature type="region of interest" description="Disordered" evidence="1">
    <location>
        <begin position="711"/>
        <end position="738"/>
    </location>
</feature>
<evidence type="ECO:0000313" key="2">
    <source>
        <dbReference type="EMBL" id="KAG9243132.1"/>
    </source>
</evidence>
<feature type="region of interest" description="Disordered" evidence="1">
    <location>
        <begin position="1"/>
        <end position="63"/>
    </location>
</feature>
<feature type="compositionally biased region" description="Basic residues" evidence="1">
    <location>
        <begin position="36"/>
        <end position="46"/>
    </location>
</feature>
<comment type="caution">
    <text evidence="2">The sequence shown here is derived from an EMBL/GenBank/DDBJ whole genome shotgun (WGS) entry which is preliminary data.</text>
</comment>
<evidence type="ECO:0000313" key="3">
    <source>
        <dbReference type="Proteomes" id="UP000887226"/>
    </source>
</evidence>
<feature type="compositionally biased region" description="Basic and acidic residues" evidence="1">
    <location>
        <begin position="131"/>
        <end position="141"/>
    </location>
</feature>
<feature type="compositionally biased region" description="Basic and acidic residues" evidence="1">
    <location>
        <begin position="535"/>
        <end position="547"/>
    </location>
</feature>
<name>A0A9P8CDV1_9HELO</name>
<feature type="compositionally biased region" description="Basic and acidic residues" evidence="1">
    <location>
        <begin position="481"/>
        <end position="502"/>
    </location>
</feature>
<feature type="region of interest" description="Disordered" evidence="1">
    <location>
        <begin position="849"/>
        <end position="942"/>
    </location>
</feature>
<proteinExistence type="predicted"/>
<feature type="compositionally biased region" description="Basic and acidic residues" evidence="1">
    <location>
        <begin position="25"/>
        <end position="34"/>
    </location>
</feature>
<feature type="compositionally biased region" description="Basic residues" evidence="1">
    <location>
        <begin position="548"/>
        <end position="566"/>
    </location>
</feature>
<dbReference type="Proteomes" id="UP000887226">
    <property type="component" value="Unassembled WGS sequence"/>
</dbReference>
<feature type="compositionally biased region" description="Polar residues" evidence="1">
    <location>
        <begin position="435"/>
        <end position="446"/>
    </location>
</feature>